<dbReference type="InterPro" id="IPR027417">
    <property type="entry name" value="P-loop_NTPase"/>
</dbReference>
<dbReference type="SUPFAM" id="SSF52540">
    <property type="entry name" value="P-loop containing nucleoside triphosphate hydrolases"/>
    <property type="match status" value="1"/>
</dbReference>
<feature type="coiled-coil region" evidence="6">
    <location>
        <begin position="280"/>
        <end position="317"/>
    </location>
</feature>
<feature type="domain" description="Dynamin N-terminal" evidence="7">
    <location>
        <begin position="41"/>
        <end position="199"/>
    </location>
</feature>
<reference evidence="8" key="2">
    <citation type="submission" date="2019-01" db="EMBL/GenBank/DDBJ databases">
        <authorList>
            <person name="Thorell K."/>
        </authorList>
    </citation>
    <scope>NUCLEOTIDE SEQUENCE</scope>
    <source>
        <strain evidence="8">PC4597II</strain>
        <strain evidence="9">PC5099IV</strain>
    </source>
</reference>
<dbReference type="Gene3D" id="3.40.50.300">
    <property type="entry name" value="P-loop containing nucleotide triphosphate hydrolases"/>
    <property type="match status" value="1"/>
</dbReference>
<protein>
    <recommendedName>
        <fullName evidence="7">Dynamin N-terminal domain-containing protein</fullName>
    </recommendedName>
</protein>
<dbReference type="GO" id="GO:0003924">
    <property type="term" value="F:GTPase activity"/>
    <property type="evidence" value="ECO:0007669"/>
    <property type="project" value="InterPro"/>
</dbReference>
<dbReference type="EMBL" id="SAYA01000023">
    <property type="protein sequence ID" value="TXJ24582.1"/>
    <property type="molecule type" value="Genomic_DNA"/>
</dbReference>
<keyword evidence="4" id="KW-0342">GTP-binding</keyword>
<organism evidence="8 11">
    <name type="scientific">Brachyspira aalborgi</name>
    <dbReference type="NCBI Taxonomy" id="29522"/>
    <lineage>
        <taxon>Bacteria</taxon>
        <taxon>Pseudomonadati</taxon>
        <taxon>Spirochaetota</taxon>
        <taxon>Spirochaetia</taxon>
        <taxon>Brachyspirales</taxon>
        <taxon>Brachyspiraceae</taxon>
        <taxon>Brachyspira</taxon>
    </lineage>
</organism>
<dbReference type="GO" id="GO:0016020">
    <property type="term" value="C:membrane"/>
    <property type="evidence" value="ECO:0007669"/>
    <property type="project" value="UniProtKB-SubCell"/>
</dbReference>
<sequence>MEIIKEKMNKVYKLAYKINEEQLIILSKFLNERIYNPDSFVVLLGETSSGKSSLLNGLMEENILYVSSAPSTGTIIEIIFKNDSNNNSYYAINKDATMEIIDFETFINLSKKQDENLNRLRLEVPAKNYNFNGLRLFDTPGYNSIVEEHDEILKEFLPNSDVIIYTVDYKIGIQEQDFIFLNFLKELLDDNINLVVVINRAPQGIINNTRINEIIKYAQDILNYTPKYFIVENINTEDYPMPKVDSLWKHIEYEIHSEGRKIRLEETLNDFIIELFYKCCSEINKRYQNLKLSIEQKEEIKKEIKEFEEKKEYAINLIDERFDKIINHSRKELIDIKSKLYNAVCSEIDSTAIAKKDETIEYINIHVLPFKVKEEISELQRYILIEVEDLNKELDDYINKEINKFNGKIQIIFSTFMEKSQIEAFKEAGKNILNQGLLQFFAKYGGDGKAGAGVANLASHLLKKVGNIFGKTFSKSTHNSLKHILAKIGATSTKAISSAVSVLVEAIAIAMEYASWKNKLKSKSKKAIEEWYKDANPSIIKDLNKLREENKNNFNEIFDDFINQYSYNAEIPNEKETMELLEESKKIAKEIGA</sequence>
<keyword evidence="5" id="KW-0472">Membrane</keyword>
<dbReference type="AlphaFoldDB" id="A0AB38Q0T8"/>
<evidence type="ECO:0000313" key="11">
    <source>
        <dbReference type="Proteomes" id="UP000324336"/>
    </source>
</evidence>
<dbReference type="Proteomes" id="UP000324336">
    <property type="component" value="Unassembled WGS sequence"/>
</dbReference>
<evidence type="ECO:0000256" key="2">
    <source>
        <dbReference type="ARBA" id="ARBA00022741"/>
    </source>
</evidence>
<keyword evidence="2" id="KW-0547">Nucleotide-binding</keyword>
<evidence type="ECO:0000259" key="7">
    <source>
        <dbReference type="Pfam" id="PF00350"/>
    </source>
</evidence>
<dbReference type="InterPro" id="IPR027094">
    <property type="entry name" value="Mitofusin_fam"/>
</dbReference>
<comment type="subcellular location">
    <subcellularLocation>
        <location evidence="1">Membrane</location>
    </subcellularLocation>
</comment>
<evidence type="ECO:0000256" key="1">
    <source>
        <dbReference type="ARBA" id="ARBA00004370"/>
    </source>
</evidence>
<dbReference type="PANTHER" id="PTHR10465">
    <property type="entry name" value="TRANSMEMBRANE GTPASE FZO1"/>
    <property type="match status" value="1"/>
</dbReference>
<comment type="caution">
    <text evidence="8">The sequence shown here is derived from an EMBL/GenBank/DDBJ whole genome shotgun (WGS) entry which is preliminary data.</text>
</comment>
<name>A0AB38Q0T8_9SPIR</name>
<proteinExistence type="predicted"/>
<dbReference type="InterPro" id="IPR045063">
    <property type="entry name" value="Dynamin_N"/>
</dbReference>
<evidence type="ECO:0000313" key="10">
    <source>
        <dbReference type="Proteomes" id="UP000322659"/>
    </source>
</evidence>
<keyword evidence="6" id="KW-0175">Coiled coil</keyword>
<keyword evidence="10" id="KW-1185">Reference proteome</keyword>
<dbReference type="EMBL" id="SAXZ01000010">
    <property type="protein sequence ID" value="TXJ32925.1"/>
    <property type="molecule type" value="Genomic_DNA"/>
</dbReference>
<dbReference type="Proteomes" id="UP000322659">
    <property type="component" value="Unassembled WGS sequence"/>
</dbReference>
<evidence type="ECO:0000256" key="3">
    <source>
        <dbReference type="ARBA" id="ARBA00022801"/>
    </source>
</evidence>
<reference evidence="10 11" key="1">
    <citation type="journal article" date="1992" name="Lakartidningen">
        <title>[Penicillin V and not amoxicillin is the first choice preparation in acute otitis].</title>
        <authorList>
            <person name="Kamme C."/>
            <person name="Lundgren K."/>
            <person name="Prellner K."/>
        </authorList>
    </citation>
    <scope>NUCLEOTIDE SEQUENCE [LARGE SCALE GENOMIC DNA]</scope>
    <source>
        <strain evidence="8 11">PC4597II</strain>
        <strain evidence="9 10">PC5099IV</strain>
    </source>
</reference>
<evidence type="ECO:0000256" key="4">
    <source>
        <dbReference type="ARBA" id="ARBA00023134"/>
    </source>
</evidence>
<evidence type="ECO:0000256" key="5">
    <source>
        <dbReference type="ARBA" id="ARBA00023136"/>
    </source>
</evidence>
<dbReference type="RefSeq" id="WP_021958947.1">
    <property type="nucleotide sequence ID" value="NZ_SAXV01000020.1"/>
</dbReference>
<dbReference type="PANTHER" id="PTHR10465:SF0">
    <property type="entry name" value="SARCALUMENIN"/>
    <property type="match status" value="1"/>
</dbReference>
<evidence type="ECO:0000313" key="8">
    <source>
        <dbReference type="EMBL" id="TXJ24582.1"/>
    </source>
</evidence>
<evidence type="ECO:0000313" key="9">
    <source>
        <dbReference type="EMBL" id="TXJ32925.1"/>
    </source>
</evidence>
<dbReference type="GO" id="GO:0005525">
    <property type="term" value="F:GTP binding"/>
    <property type="evidence" value="ECO:0007669"/>
    <property type="project" value="UniProtKB-KW"/>
</dbReference>
<evidence type="ECO:0000256" key="6">
    <source>
        <dbReference type="SAM" id="Coils"/>
    </source>
</evidence>
<dbReference type="Pfam" id="PF00350">
    <property type="entry name" value="Dynamin_N"/>
    <property type="match status" value="1"/>
</dbReference>
<gene>
    <name evidence="9" type="ORF">EPJ71_05125</name>
    <name evidence="8" type="ORF">EPJ73_12220</name>
</gene>
<accession>A0AB38Q0T8</accession>
<keyword evidence="3" id="KW-0378">Hydrolase</keyword>